<gene>
    <name evidence="1" type="ORF">RF11_05848</name>
</gene>
<sequence length="109" mass="12361">MLRIRFIEQNCSSQDGKNRLRYELTAKNVYTVILALFQALNETTDIKDCTVADPSKMNLRILRNQTRIAVNVINERHTVESIAGYVGNGVYLNGITMAENGEYYTNDSP</sequence>
<comment type="caution">
    <text evidence="1">The sequence shown here is derived from an EMBL/GenBank/DDBJ whole genome shotgun (WGS) entry which is preliminary data.</text>
</comment>
<dbReference type="EMBL" id="JWZT01005379">
    <property type="protein sequence ID" value="KII61128.1"/>
    <property type="molecule type" value="Genomic_DNA"/>
</dbReference>
<evidence type="ECO:0000313" key="2">
    <source>
        <dbReference type="Proteomes" id="UP000031668"/>
    </source>
</evidence>
<protein>
    <submittedName>
        <fullName evidence="1">Uncharacterized protein</fullName>
    </submittedName>
</protein>
<evidence type="ECO:0000313" key="1">
    <source>
        <dbReference type="EMBL" id="KII61128.1"/>
    </source>
</evidence>
<reference evidence="1 2" key="1">
    <citation type="journal article" date="2014" name="Genome Biol. Evol.">
        <title>The genome of the myxosporean Thelohanellus kitauei shows adaptations to nutrient acquisition within its fish host.</title>
        <authorList>
            <person name="Yang Y."/>
            <person name="Xiong J."/>
            <person name="Zhou Z."/>
            <person name="Huo F."/>
            <person name="Miao W."/>
            <person name="Ran C."/>
            <person name="Liu Y."/>
            <person name="Zhang J."/>
            <person name="Feng J."/>
            <person name="Wang M."/>
            <person name="Wang M."/>
            <person name="Wang L."/>
            <person name="Yao B."/>
        </authorList>
    </citation>
    <scope>NUCLEOTIDE SEQUENCE [LARGE SCALE GENOMIC DNA]</scope>
    <source>
        <strain evidence="1">Wuqing</strain>
    </source>
</reference>
<organism evidence="1 2">
    <name type="scientific">Thelohanellus kitauei</name>
    <name type="common">Myxosporean</name>
    <dbReference type="NCBI Taxonomy" id="669202"/>
    <lineage>
        <taxon>Eukaryota</taxon>
        <taxon>Metazoa</taxon>
        <taxon>Cnidaria</taxon>
        <taxon>Myxozoa</taxon>
        <taxon>Myxosporea</taxon>
        <taxon>Bivalvulida</taxon>
        <taxon>Platysporina</taxon>
        <taxon>Myxobolidae</taxon>
        <taxon>Thelohanellus</taxon>
    </lineage>
</organism>
<name>A0A0C2I7F7_THEKT</name>
<dbReference type="AlphaFoldDB" id="A0A0C2I7F7"/>
<dbReference type="Proteomes" id="UP000031668">
    <property type="component" value="Unassembled WGS sequence"/>
</dbReference>
<keyword evidence="2" id="KW-1185">Reference proteome</keyword>
<proteinExistence type="predicted"/>
<accession>A0A0C2I7F7</accession>